<dbReference type="EMBL" id="KZ613493">
    <property type="protein sequence ID" value="PMD18621.1"/>
    <property type="molecule type" value="Genomic_DNA"/>
</dbReference>
<dbReference type="AlphaFoldDB" id="A0A2J6PX75"/>
<proteinExistence type="predicted"/>
<protein>
    <submittedName>
        <fullName evidence="1">Uncharacterized protein</fullName>
    </submittedName>
</protein>
<gene>
    <name evidence="1" type="ORF">NA56DRAFT_647809</name>
</gene>
<dbReference type="Proteomes" id="UP000235672">
    <property type="component" value="Unassembled WGS sequence"/>
</dbReference>
<reference evidence="1 2" key="1">
    <citation type="submission" date="2016-05" db="EMBL/GenBank/DDBJ databases">
        <title>A degradative enzymes factory behind the ericoid mycorrhizal symbiosis.</title>
        <authorList>
            <consortium name="DOE Joint Genome Institute"/>
            <person name="Martino E."/>
            <person name="Morin E."/>
            <person name="Grelet G."/>
            <person name="Kuo A."/>
            <person name="Kohler A."/>
            <person name="Daghino S."/>
            <person name="Barry K."/>
            <person name="Choi C."/>
            <person name="Cichocki N."/>
            <person name="Clum A."/>
            <person name="Copeland A."/>
            <person name="Hainaut M."/>
            <person name="Haridas S."/>
            <person name="Labutti K."/>
            <person name="Lindquist E."/>
            <person name="Lipzen A."/>
            <person name="Khouja H.-R."/>
            <person name="Murat C."/>
            <person name="Ohm R."/>
            <person name="Olson A."/>
            <person name="Spatafora J."/>
            <person name="Veneault-Fourrey C."/>
            <person name="Henrissat B."/>
            <person name="Grigoriev I."/>
            <person name="Martin F."/>
            <person name="Perotto S."/>
        </authorList>
    </citation>
    <scope>NUCLEOTIDE SEQUENCE [LARGE SCALE GENOMIC DNA]</scope>
    <source>
        <strain evidence="1 2">UAMH 7357</strain>
    </source>
</reference>
<dbReference type="OrthoDB" id="62952at2759"/>
<sequence>MEDHTYGGNGQSKYIKYDLSPSLLRTCRQMYIEAADVLYGCNTYYLYCFPDVLHEWDFNPPCSILRHYGFYPKLPPFSENKAAAKVRHWKILVSSYSKESSISHQLPNRSLIEASRLMHTSRPQSAKILVIPQGVEAMPGLGQRYQNINEVLRPLNLVRFSKGLFAISDASFDEIKISVHNLRLVPQYVSQIEGNNSQDALVKLINSNAPVEIGSEMYSRMLSYCRSFERYTPYRAEMGLRSGESMREDDVGSIEQRYYRLELENPFKQWFAHDPFHYLHPIEEALDSARNASELEDIVKFKEKRAEALEYLEPQYQRIMTASTNIREYIHKQKRSGGVFDLNDGSCHCCHACSHEEQKSRHLQIDPVGDGLVLLEQYAASFVRDAPVEVLKEIKKQQREFDSHYFHPERKELLAKMNKEFEFGDNENYLELFKRAFTNMEQQLLEILDTRKELFKSDLANDKRCNIDSDHDCGSHSVVDWDTYDEVEAEEE</sequence>
<keyword evidence="2" id="KW-1185">Reference proteome</keyword>
<organism evidence="1 2">
    <name type="scientific">Hyaloscypha hepaticicola</name>
    <dbReference type="NCBI Taxonomy" id="2082293"/>
    <lineage>
        <taxon>Eukaryota</taxon>
        <taxon>Fungi</taxon>
        <taxon>Dikarya</taxon>
        <taxon>Ascomycota</taxon>
        <taxon>Pezizomycotina</taxon>
        <taxon>Leotiomycetes</taxon>
        <taxon>Helotiales</taxon>
        <taxon>Hyaloscyphaceae</taxon>
        <taxon>Hyaloscypha</taxon>
    </lineage>
</organism>
<name>A0A2J6PX75_9HELO</name>
<evidence type="ECO:0000313" key="2">
    <source>
        <dbReference type="Proteomes" id="UP000235672"/>
    </source>
</evidence>
<accession>A0A2J6PX75</accession>
<evidence type="ECO:0000313" key="1">
    <source>
        <dbReference type="EMBL" id="PMD18621.1"/>
    </source>
</evidence>